<accession>A0A6B2M6C6</accession>
<name>A0A6B2M6C6_9BACT</name>
<dbReference type="Proteomes" id="UP000478417">
    <property type="component" value="Unassembled WGS sequence"/>
</dbReference>
<keyword evidence="2" id="KW-1185">Reference proteome</keyword>
<protein>
    <submittedName>
        <fullName evidence="1">Uncharacterized protein</fullName>
    </submittedName>
</protein>
<proteinExistence type="predicted"/>
<dbReference type="RefSeq" id="WP_163966810.1">
    <property type="nucleotide sequence ID" value="NZ_JAAGNX010000003.1"/>
</dbReference>
<organism evidence="1 2">
    <name type="scientific">Oceanipulchritudo coccoides</name>
    <dbReference type="NCBI Taxonomy" id="2706888"/>
    <lineage>
        <taxon>Bacteria</taxon>
        <taxon>Pseudomonadati</taxon>
        <taxon>Verrucomicrobiota</taxon>
        <taxon>Opitutia</taxon>
        <taxon>Puniceicoccales</taxon>
        <taxon>Oceanipulchritudinaceae</taxon>
        <taxon>Oceanipulchritudo</taxon>
    </lineage>
</organism>
<gene>
    <name evidence="1" type="ORF">G0Q06_12895</name>
</gene>
<reference evidence="1 2" key="1">
    <citation type="submission" date="2020-02" db="EMBL/GenBank/DDBJ databases">
        <title>Albibacoteraceae fam. nov., the first described family within the subdivision 4 Verrucomicrobia.</title>
        <authorList>
            <person name="Xi F."/>
        </authorList>
    </citation>
    <scope>NUCLEOTIDE SEQUENCE [LARGE SCALE GENOMIC DNA]</scope>
    <source>
        <strain evidence="1 2">CK1056</strain>
    </source>
</reference>
<comment type="caution">
    <text evidence="1">The sequence shown here is derived from an EMBL/GenBank/DDBJ whole genome shotgun (WGS) entry which is preliminary data.</text>
</comment>
<dbReference type="AlphaFoldDB" id="A0A6B2M6C6"/>
<evidence type="ECO:0000313" key="2">
    <source>
        <dbReference type="Proteomes" id="UP000478417"/>
    </source>
</evidence>
<sequence length="253" mass="28339">MKTTRQEGSDPVEDFIENQMDLNLDLPGLFYAEAMNRIERGTKTYAELLKFLELHEKEISKREKIKDPSERENVTCDLIQGIGGLEEIFGSVVSDFLVADILLVSSAEAYINSIAQIVLASADIKEFDKLSPVGKWMFLPRVLNLKWRPSVDKGCLQEFSRIVRRRNKAIHPQIVGVKGVLNVKHILKKIPVDPSTSERGRTAVASLFKELCLAWTGSYGPGWLDPAAAREHPPCFYGGNAEFPLRLGRPGET</sequence>
<evidence type="ECO:0000313" key="1">
    <source>
        <dbReference type="EMBL" id="NDV63355.1"/>
    </source>
</evidence>
<dbReference type="EMBL" id="JAAGNX010000003">
    <property type="protein sequence ID" value="NDV63355.1"/>
    <property type="molecule type" value="Genomic_DNA"/>
</dbReference>